<protein>
    <submittedName>
        <fullName evidence="2">Uncharacterized protein</fullName>
    </submittedName>
</protein>
<name>A0A9P4QQD5_9PLEO</name>
<dbReference type="AlphaFoldDB" id="A0A9P4QQD5"/>
<feature type="compositionally biased region" description="Basic and acidic residues" evidence="1">
    <location>
        <begin position="120"/>
        <end position="138"/>
    </location>
</feature>
<comment type="caution">
    <text evidence="2">The sequence shown here is derived from an EMBL/GenBank/DDBJ whole genome shotgun (WGS) entry which is preliminary data.</text>
</comment>
<dbReference type="Proteomes" id="UP000799444">
    <property type="component" value="Unassembled WGS sequence"/>
</dbReference>
<accession>A0A9P4QQD5</accession>
<evidence type="ECO:0000256" key="1">
    <source>
        <dbReference type="SAM" id="MobiDB-lite"/>
    </source>
</evidence>
<sequence length="192" mass="20773">MAACCSTTNVRPGLLMHAGAGAGPGNEKLQSCTTWPPRASGDCQIARLPDCRHRPAAAPSLLFLFARADTACRMAACDAVDAAHELQEHKAAGPAVLGRRAKEEGVTKELSGPLGQQLGAERDRRQETEARRRPRDGAWRAVGPFGATLAAGRRGGRWERLLDLAERARTGQSGSLAQRGRERPPWGWFWRS</sequence>
<gene>
    <name evidence="2" type="ORF">EJ04DRAFT_589553</name>
</gene>
<keyword evidence="3" id="KW-1185">Reference proteome</keyword>
<feature type="region of interest" description="Disordered" evidence="1">
    <location>
        <begin position="98"/>
        <end position="141"/>
    </location>
</feature>
<evidence type="ECO:0000313" key="3">
    <source>
        <dbReference type="Proteomes" id="UP000799444"/>
    </source>
</evidence>
<dbReference type="EMBL" id="ML996254">
    <property type="protein sequence ID" value="KAF2729154.1"/>
    <property type="molecule type" value="Genomic_DNA"/>
</dbReference>
<evidence type="ECO:0000313" key="2">
    <source>
        <dbReference type="EMBL" id="KAF2729154.1"/>
    </source>
</evidence>
<organism evidence="2 3">
    <name type="scientific">Polyplosphaeria fusca</name>
    <dbReference type="NCBI Taxonomy" id="682080"/>
    <lineage>
        <taxon>Eukaryota</taxon>
        <taxon>Fungi</taxon>
        <taxon>Dikarya</taxon>
        <taxon>Ascomycota</taxon>
        <taxon>Pezizomycotina</taxon>
        <taxon>Dothideomycetes</taxon>
        <taxon>Pleosporomycetidae</taxon>
        <taxon>Pleosporales</taxon>
        <taxon>Tetraplosphaeriaceae</taxon>
        <taxon>Polyplosphaeria</taxon>
    </lineage>
</organism>
<reference evidence="2" key="1">
    <citation type="journal article" date="2020" name="Stud. Mycol.">
        <title>101 Dothideomycetes genomes: a test case for predicting lifestyles and emergence of pathogens.</title>
        <authorList>
            <person name="Haridas S."/>
            <person name="Albert R."/>
            <person name="Binder M."/>
            <person name="Bloem J."/>
            <person name="Labutti K."/>
            <person name="Salamov A."/>
            <person name="Andreopoulos B."/>
            <person name="Baker S."/>
            <person name="Barry K."/>
            <person name="Bills G."/>
            <person name="Bluhm B."/>
            <person name="Cannon C."/>
            <person name="Castanera R."/>
            <person name="Culley D."/>
            <person name="Daum C."/>
            <person name="Ezra D."/>
            <person name="Gonzalez J."/>
            <person name="Henrissat B."/>
            <person name="Kuo A."/>
            <person name="Liang C."/>
            <person name="Lipzen A."/>
            <person name="Lutzoni F."/>
            <person name="Magnuson J."/>
            <person name="Mondo S."/>
            <person name="Nolan M."/>
            <person name="Ohm R."/>
            <person name="Pangilinan J."/>
            <person name="Park H.-J."/>
            <person name="Ramirez L."/>
            <person name="Alfaro M."/>
            <person name="Sun H."/>
            <person name="Tritt A."/>
            <person name="Yoshinaga Y."/>
            <person name="Zwiers L.-H."/>
            <person name="Turgeon B."/>
            <person name="Goodwin S."/>
            <person name="Spatafora J."/>
            <person name="Crous P."/>
            <person name="Grigoriev I."/>
        </authorList>
    </citation>
    <scope>NUCLEOTIDE SEQUENCE</scope>
    <source>
        <strain evidence="2">CBS 125425</strain>
    </source>
</reference>
<proteinExistence type="predicted"/>